<accession>A0AAE3LKW6</accession>
<gene>
    <name evidence="1" type="ORF">OD355_09535</name>
</gene>
<keyword evidence="2" id="KW-1185">Reference proteome</keyword>
<dbReference type="RefSeq" id="WP_263038240.1">
    <property type="nucleotide sequence ID" value="NZ_JAOTPL010000013.1"/>
</dbReference>
<sequence length="65" mass="7257">MTANVSTILVSAFNASPVSVVLINWFQSDSQIVACGAVGRQHMVYIIQGNSFTTMMFSVYRYYIK</sequence>
<evidence type="ECO:0000313" key="2">
    <source>
        <dbReference type="Proteomes" id="UP001209317"/>
    </source>
</evidence>
<dbReference type="EMBL" id="JAOTPL010000013">
    <property type="protein sequence ID" value="MCU7694754.1"/>
    <property type="molecule type" value="Genomic_DNA"/>
</dbReference>
<evidence type="ECO:0000313" key="1">
    <source>
        <dbReference type="EMBL" id="MCU7694754.1"/>
    </source>
</evidence>
<name>A0AAE3LKW6_9BACT</name>
<dbReference type="AlphaFoldDB" id="A0AAE3LKW6"/>
<comment type="caution">
    <text evidence="1">The sequence shown here is derived from an EMBL/GenBank/DDBJ whole genome shotgun (WGS) entry which is preliminary data.</text>
</comment>
<reference evidence="1" key="1">
    <citation type="submission" date="2022-10" db="EMBL/GenBank/DDBJ databases">
        <authorList>
            <person name="Kim H.S."/>
            <person name="Kim J.-S."/>
            <person name="Suh M.K."/>
            <person name="Eom M.K."/>
            <person name="Lee J.-S."/>
        </authorList>
    </citation>
    <scope>NUCLEOTIDE SEQUENCE</scope>
    <source>
        <strain evidence="1">LIP-5</strain>
    </source>
</reference>
<dbReference type="Proteomes" id="UP001209317">
    <property type="component" value="Unassembled WGS sequence"/>
</dbReference>
<organism evidence="1 2">
    <name type="scientific">Haoranjiania flava</name>
    <dbReference type="NCBI Taxonomy" id="1856322"/>
    <lineage>
        <taxon>Bacteria</taxon>
        <taxon>Pseudomonadati</taxon>
        <taxon>Bacteroidota</taxon>
        <taxon>Chitinophagia</taxon>
        <taxon>Chitinophagales</taxon>
        <taxon>Chitinophagaceae</taxon>
        <taxon>Haoranjiania</taxon>
    </lineage>
</organism>
<proteinExistence type="predicted"/>
<protein>
    <submittedName>
        <fullName evidence="1">Uncharacterized protein</fullName>
    </submittedName>
</protein>